<dbReference type="SMART" id="SM00564">
    <property type="entry name" value="PQQ"/>
    <property type="match status" value="6"/>
</dbReference>
<dbReference type="InterPro" id="IPR015943">
    <property type="entry name" value="WD40/YVTN_repeat-like_dom_sf"/>
</dbReference>
<gene>
    <name evidence="3" type="ORF">C489_09241</name>
</gene>
<comment type="caution">
    <text evidence="3">The sequence shown here is derived from an EMBL/GenBank/DDBJ whole genome shotgun (WGS) entry which is preliminary data.</text>
</comment>
<sequence>MASCLGVTAGISGLAGCMNTDKSDNDKNGASDELLPSEWPMYGVDPQNTGYHPTATGPTNENVESNVVVETEGSIRNSPIIVEGTLYVSSSDGNFYSYDLDKEELNSEKVINSLHDSHPAFKNDRIFVGIKDGIVALDRDDLSIDWEYNSAISNIQPTPVPNGIIGTENMFLHRFDSRGNKTTIHNMRDHSGGRPYSKVPAVNNNRVYFTSGIMLYAVNPKDGEIEWSFENPNEEIMGECNPAISDGSVYVGGEDQQLYSINSINGTKEWSIDTKSVVPSDPSVANGIVYVEANGSAYLGGDSWLLAIDINKQEIVWEQKLTSTTSSKPVIVDGSVYHVDLKTIYSFDAEKGHEIWKSEVFEEPASVSPVVFDNDIYASAADGNVYKIS</sequence>
<evidence type="ECO:0000256" key="1">
    <source>
        <dbReference type="SAM" id="MobiDB-lite"/>
    </source>
</evidence>
<keyword evidence="4" id="KW-1185">Reference proteome</keyword>
<protein>
    <submittedName>
        <fullName evidence="3">Pyrrolo-quinoline quinone</fullName>
    </submittedName>
</protein>
<dbReference type="InterPro" id="IPR018391">
    <property type="entry name" value="PQQ_b-propeller_rpt"/>
</dbReference>
<name>L9Y4B7_9EURY</name>
<evidence type="ECO:0000259" key="2">
    <source>
        <dbReference type="Pfam" id="PF13360"/>
    </source>
</evidence>
<dbReference type="Proteomes" id="UP000011632">
    <property type="component" value="Unassembled WGS sequence"/>
</dbReference>
<dbReference type="SUPFAM" id="SSF50998">
    <property type="entry name" value="Quinoprotein alcohol dehydrogenase-like"/>
    <property type="match status" value="1"/>
</dbReference>
<dbReference type="AlphaFoldDB" id="L9Y4B7"/>
<dbReference type="Gene3D" id="2.130.10.10">
    <property type="entry name" value="YVTN repeat-like/Quinoprotein amine dehydrogenase"/>
    <property type="match status" value="1"/>
</dbReference>
<dbReference type="PANTHER" id="PTHR34512">
    <property type="entry name" value="CELL SURFACE PROTEIN"/>
    <property type="match status" value="1"/>
</dbReference>
<dbReference type="STRING" id="1227496.C489_09241"/>
<dbReference type="PANTHER" id="PTHR34512:SF30">
    <property type="entry name" value="OUTER MEMBRANE PROTEIN ASSEMBLY FACTOR BAMB"/>
    <property type="match status" value="1"/>
</dbReference>
<accession>L9Y4B7</accession>
<proteinExistence type="predicted"/>
<dbReference type="InterPro" id="IPR011047">
    <property type="entry name" value="Quinoprotein_ADH-like_sf"/>
</dbReference>
<dbReference type="Pfam" id="PF13360">
    <property type="entry name" value="PQQ_2"/>
    <property type="match status" value="1"/>
</dbReference>
<dbReference type="EMBL" id="AOID01000027">
    <property type="protein sequence ID" value="ELY67733.1"/>
    <property type="molecule type" value="Genomic_DNA"/>
</dbReference>
<feature type="compositionally biased region" description="Basic and acidic residues" evidence="1">
    <location>
        <begin position="21"/>
        <end position="30"/>
    </location>
</feature>
<feature type="region of interest" description="Disordered" evidence="1">
    <location>
        <begin position="16"/>
        <end position="35"/>
    </location>
</feature>
<dbReference type="InterPro" id="IPR002372">
    <property type="entry name" value="PQQ_rpt_dom"/>
</dbReference>
<organism evidence="3 4">
    <name type="scientific">Natrinema versiforme JCM 10478</name>
    <dbReference type="NCBI Taxonomy" id="1227496"/>
    <lineage>
        <taxon>Archaea</taxon>
        <taxon>Methanobacteriati</taxon>
        <taxon>Methanobacteriota</taxon>
        <taxon>Stenosarchaea group</taxon>
        <taxon>Halobacteria</taxon>
        <taxon>Halobacteriales</taxon>
        <taxon>Natrialbaceae</taxon>
        <taxon>Natrinema</taxon>
    </lineage>
</organism>
<evidence type="ECO:0000313" key="4">
    <source>
        <dbReference type="Proteomes" id="UP000011632"/>
    </source>
</evidence>
<feature type="domain" description="Pyrrolo-quinoline quinone repeat" evidence="2">
    <location>
        <begin position="215"/>
        <end position="297"/>
    </location>
</feature>
<dbReference type="Gene3D" id="2.140.10.10">
    <property type="entry name" value="Quinoprotein alcohol dehydrogenase-like superfamily"/>
    <property type="match status" value="1"/>
</dbReference>
<evidence type="ECO:0000313" key="3">
    <source>
        <dbReference type="EMBL" id="ELY67733.1"/>
    </source>
</evidence>
<reference evidence="3 4" key="1">
    <citation type="journal article" date="2014" name="PLoS Genet.">
        <title>Phylogenetically driven sequencing of extremely halophilic archaea reveals strategies for static and dynamic osmo-response.</title>
        <authorList>
            <person name="Becker E.A."/>
            <person name="Seitzer P.M."/>
            <person name="Tritt A."/>
            <person name="Larsen D."/>
            <person name="Krusor M."/>
            <person name="Yao A.I."/>
            <person name="Wu D."/>
            <person name="Madern D."/>
            <person name="Eisen J.A."/>
            <person name="Darling A.E."/>
            <person name="Facciotti M.T."/>
        </authorList>
    </citation>
    <scope>NUCLEOTIDE SEQUENCE [LARGE SCALE GENOMIC DNA]</scope>
    <source>
        <strain evidence="3 4">JCM 10478</strain>
    </source>
</reference>